<accession>A0AAD7DE88</accession>
<dbReference type="PANTHER" id="PTHR38926:SF5">
    <property type="entry name" value="F-BOX AND LEUCINE-RICH REPEAT PROTEIN 6"/>
    <property type="match status" value="1"/>
</dbReference>
<dbReference type="Gene3D" id="3.80.10.10">
    <property type="entry name" value="Ribonuclease Inhibitor"/>
    <property type="match status" value="1"/>
</dbReference>
<comment type="caution">
    <text evidence="3">The sequence shown here is derived from an EMBL/GenBank/DDBJ whole genome shotgun (WGS) entry which is preliminary data.</text>
</comment>
<protein>
    <recommendedName>
        <fullName evidence="2">F-box domain-containing protein</fullName>
    </recommendedName>
</protein>
<dbReference type="InterPro" id="IPR032675">
    <property type="entry name" value="LRR_dom_sf"/>
</dbReference>
<dbReference type="InterPro" id="IPR001810">
    <property type="entry name" value="F-box_dom"/>
</dbReference>
<evidence type="ECO:0000259" key="2">
    <source>
        <dbReference type="Pfam" id="PF12937"/>
    </source>
</evidence>
<reference evidence="3" key="1">
    <citation type="submission" date="2023-03" db="EMBL/GenBank/DDBJ databases">
        <title>Massive genome expansion in bonnet fungi (Mycena s.s.) driven by repeated elements and novel gene families across ecological guilds.</title>
        <authorList>
            <consortium name="Lawrence Berkeley National Laboratory"/>
            <person name="Harder C.B."/>
            <person name="Miyauchi S."/>
            <person name="Viragh M."/>
            <person name="Kuo A."/>
            <person name="Thoen E."/>
            <person name="Andreopoulos B."/>
            <person name="Lu D."/>
            <person name="Skrede I."/>
            <person name="Drula E."/>
            <person name="Henrissat B."/>
            <person name="Morin E."/>
            <person name="Kohler A."/>
            <person name="Barry K."/>
            <person name="LaButti K."/>
            <person name="Morin E."/>
            <person name="Salamov A."/>
            <person name="Lipzen A."/>
            <person name="Mereny Z."/>
            <person name="Hegedus B."/>
            <person name="Baldrian P."/>
            <person name="Stursova M."/>
            <person name="Weitz H."/>
            <person name="Taylor A."/>
            <person name="Grigoriev I.V."/>
            <person name="Nagy L.G."/>
            <person name="Martin F."/>
            <person name="Kauserud H."/>
        </authorList>
    </citation>
    <scope>NUCLEOTIDE SEQUENCE</scope>
    <source>
        <strain evidence="3">CBHHK067</strain>
    </source>
</reference>
<dbReference type="Gene3D" id="1.20.1280.50">
    <property type="match status" value="1"/>
</dbReference>
<keyword evidence="4" id="KW-1185">Reference proteome</keyword>
<dbReference type="EMBL" id="JARKIE010000074">
    <property type="protein sequence ID" value="KAJ7689197.1"/>
    <property type="molecule type" value="Genomic_DNA"/>
</dbReference>
<dbReference type="PANTHER" id="PTHR38926">
    <property type="entry name" value="F-BOX DOMAIN CONTAINING PROTEIN, EXPRESSED"/>
    <property type="match status" value="1"/>
</dbReference>
<dbReference type="Pfam" id="PF12937">
    <property type="entry name" value="F-box-like"/>
    <property type="match status" value="1"/>
</dbReference>
<evidence type="ECO:0000313" key="4">
    <source>
        <dbReference type="Proteomes" id="UP001221757"/>
    </source>
</evidence>
<evidence type="ECO:0000256" key="1">
    <source>
        <dbReference type="SAM" id="MobiDB-lite"/>
    </source>
</evidence>
<sequence length="478" mass="53375">MAQTGAVDDMPSPPTSLGNPSAHRLPPELLAEIFGMCSSPAGEDSTYGGLSDKLTPEQEVERLAKAYLLQLSQVCSVWHEVAMGTPKLWSTIVVDTTLWYSARTPEQKLVDLVASSLERGRSHPLVIEVALDDDYAYVMALLSQHAPRWRNVYIWHSLPSFPWMAAAKGNLPLLESLELSHQNDEWTEQDILAVAPRLKTFVFSGWAAKTPAVPWQQLRYFIYTNIQENDLVDTLALLQRLGPRARCKLSVDVVDLVHPIDLPPIVSDISGLSITFTVNFVHQDQIDVVGAVLESLTLPCLTMLELVNQSDEPPISWHQQHFLSFAARSSLHATLTALEICALIEDVELAACLAFLPLLEHLTVSDCQDEAHAVLTDTLLSRLVRSSGLVPRLNFFCMTSLLQFSDAVYWAFVDSRLTSDPASLVFEIHTYWLPARTRALSEEFLARGYELEARRELVFTAAPDPDYNAQSYLPFFLS</sequence>
<dbReference type="AlphaFoldDB" id="A0AAD7DE88"/>
<name>A0AAD7DE88_MYCRO</name>
<feature type="region of interest" description="Disordered" evidence="1">
    <location>
        <begin position="1"/>
        <end position="22"/>
    </location>
</feature>
<evidence type="ECO:0000313" key="3">
    <source>
        <dbReference type="EMBL" id="KAJ7689197.1"/>
    </source>
</evidence>
<feature type="domain" description="F-box" evidence="2">
    <location>
        <begin position="24"/>
        <end position="93"/>
    </location>
</feature>
<gene>
    <name evidence="3" type="ORF">B0H17DRAFT_1067252</name>
</gene>
<dbReference type="Proteomes" id="UP001221757">
    <property type="component" value="Unassembled WGS sequence"/>
</dbReference>
<organism evidence="3 4">
    <name type="scientific">Mycena rosella</name>
    <name type="common">Pink bonnet</name>
    <name type="synonym">Agaricus rosellus</name>
    <dbReference type="NCBI Taxonomy" id="1033263"/>
    <lineage>
        <taxon>Eukaryota</taxon>
        <taxon>Fungi</taxon>
        <taxon>Dikarya</taxon>
        <taxon>Basidiomycota</taxon>
        <taxon>Agaricomycotina</taxon>
        <taxon>Agaricomycetes</taxon>
        <taxon>Agaricomycetidae</taxon>
        <taxon>Agaricales</taxon>
        <taxon>Marasmiineae</taxon>
        <taxon>Mycenaceae</taxon>
        <taxon>Mycena</taxon>
    </lineage>
</organism>
<proteinExistence type="predicted"/>